<evidence type="ECO:0000256" key="2">
    <source>
        <dbReference type="SAM" id="MobiDB-lite"/>
    </source>
</evidence>
<dbReference type="AlphaFoldDB" id="A0AAE1KX55"/>
<feature type="coiled-coil region" evidence="1">
    <location>
        <begin position="1"/>
        <end position="35"/>
    </location>
</feature>
<evidence type="ECO:0000313" key="4">
    <source>
        <dbReference type="Proteomes" id="UP001286313"/>
    </source>
</evidence>
<protein>
    <submittedName>
        <fullName evidence="3">Uncharacterized protein</fullName>
    </submittedName>
</protein>
<proteinExistence type="predicted"/>
<reference evidence="3" key="1">
    <citation type="submission" date="2023-10" db="EMBL/GenBank/DDBJ databases">
        <title>Genome assemblies of two species of porcelain crab, Petrolisthes cinctipes and Petrolisthes manimaculis (Anomura: Porcellanidae).</title>
        <authorList>
            <person name="Angst P."/>
        </authorList>
    </citation>
    <scope>NUCLEOTIDE SEQUENCE</scope>
    <source>
        <strain evidence="3">PB745_01</strain>
        <tissue evidence="3">Gill</tissue>
    </source>
</reference>
<sequence length="105" mass="12097">MDRKDEHINQLETEVVTLENRVSQLENQIDDVSQYERRDTVIISGPSFPQETNSESAADVVVDTIRETLKINISRNDINVAHRLGSKTKQNQKKPMIVKLHSRQK</sequence>
<evidence type="ECO:0000313" key="3">
    <source>
        <dbReference type="EMBL" id="KAK3885070.1"/>
    </source>
</evidence>
<name>A0AAE1KX55_PETCI</name>
<accession>A0AAE1KX55</accession>
<gene>
    <name evidence="3" type="ORF">Pcinc_010724</name>
</gene>
<feature type="region of interest" description="Disordered" evidence="2">
    <location>
        <begin position="83"/>
        <end position="105"/>
    </location>
</feature>
<comment type="caution">
    <text evidence="3">The sequence shown here is derived from an EMBL/GenBank/DDBJ whole genome shotgun (WGS) entry which is preliminary data.</text>
</comment>
<keyword evidence="1" id="KW-0175">Coiled coil</keyword>
<keyword evidence="4" id="KW-1185">Reference proteome</keyword>
<evidence type="ECO:0000256" key="1">
    <source>
        <dbReference type="SAM" id="Coils"/>
    </source>
</evidence>
<dbReference type="EMBL" id="JAWQEG010000831">
    <property type="protein sequence ID" value="KAK3885070.1"/>
    <property type="molecule type" value="Genomic_DNA"/>
</dbReference>
<organism evidence="3 4">
    <name type="scientific">Petrolisthes cinctipes</name>
    <name type="common">Flat porcelain crab</name>
    <dbReference type="NCBI Taxonomy" id="88211"/>
    <lineage>
        <taxon>Eukaryota</taxon>
        <taxon>Metazoa</taxon>
        <taxon>Ecdysozoa</taxon>
        <taxon>Arthropoda</taxon>
        <taxon>Crustacea</taxon>
        <taxon>Multicrustacea</taxon>
        <taxon>Malacostraca</taxon>
        <taxon>Eumalacostraca</taxon>
        <taxon>Eucarida</taxon>
        <taxon>Decapoda</taxon>
        <taxon>Pleocyemata</taxon>
        <taxon>Anomura</taxon>
        <taxon>Galatheoidea</taxon>
        <taxon>Porcellanidae</taxon>
        <taxon>Petrolisthes</taxon>
    </lineage>
</organism>
<dbReference type="Proteomes" id="UP001286313">
    <property type="component" value="Unassembled WGS sequence"/>
</dbReference>